<keyword evidence="1" id="KW-1133">Transmembrane helix</keyword>
<protein>
    <submittedName>
        <fullName evidence="2">Uncharacterized protein</fullName>
    </submittedName>
</protein>
<keyword evidence="1" id="KW-0812">Transmembrane</keyword>
<gene>
    <name evidence="2" type="ORF">Pla108_03330</name>
</gene>
<organism evidence="2 3">
    <name type="scientific">Botrimarina colliarenosi</name>
    <dbReference type="NCBI Taxonomy" id="2528001"/>
    <lineage>
        <taxon>Bacteria</taxon>
        <taxon>Pseudomonadati</taxon>
        <taxon>Planctomycetota</taxon>
        <taxon>Planctomycetia</taxon>
        <taxon>Pirellulales</taxon>
        <taxon>Lacipirellulaceae</taxon>
        <taxon>Botrimarina</taxon>
    </lineage>
</organism>
<reference evidence="2 3" key="1">
    <citation type="submission" date="2019-02" db="EMBL/GenBank/DDBJ databases">
        <title>Deep-cultivation of Planctomycetes and their phenomic and genomic characterization uncovers novel biology.</title>
        <authorList>
            <person name="Wiegand S."/>
            <person name="Jogler M."/>
            <person name="Boedeker C."/>
            <person name="Pinto D."/>
            <person name="Vollmers J."/>
            <person name="Rivas-Marin E."/>
            <person name="Kohn T."/>
            <person name="Peeters S.H."/>
            <person name="Heuer A."/>
            <person name="Rast P."/>
            <person name="Oberbeckmann S."/>
            <person name="Bunk B."/>
            <person name="Jeske O."/>
            <person name="Meyerdierks A."/>
            <person name="Storesund J.E."/>
            <person name="Kallscheuer N."/>
            <person name="Luecker S."/>
            <person name="Lage O.M."/>
            <person name="Pohl T."/>
            <person name="Merkel B.J."/>
            <person name="Hornburger P."/>
            <person name="Mueller R.-W."/>
            <person name="Bruemmer F."/>
            <person name="Labrenz M."/>
            <person name="Spormann A.M."/>
            <person name="Op Den Camp H."/>
            <person name="Overmann J."/>
            <person name="Amann R."/>
            <person name="Jetten M.S.M."/>
            <person name="Mascher T."/>
            <person name="Medema M.H."/>
            <person name="Devos D.P."/>
            <person name="Kaster A.-K."/>
            <person name="Ovreas L."/>
            <person name="Rohde M."/>
            <person name="Galperin M.Y."/>
            <person name="Jogler C."/>
        </authorList>
    </citation>
    <scope>NUCLEOTIDE SEQUENCE [LARGE SCALE GENOMIC DNA]</scope>
    <source>
        <strain evidence="2 3">Pla108</strain>
    </source>
</reference>
<comment type="caution">
    <text evidence="2">The sequence shown here is derived from an EMBL/GenBank/DDBJ whole genome shotgun (WGS) entry which is preliminary data.</text>
</comment>
<evidence type="ECO:0000313" key="3">
    <source>
        <dbReference type="Proteomes" id="UP000317421"/>
    </source>
</evidence>
<proteinExistence type="predicted"/>
<name>A0A5C6AJ28_9BACT</name>
<dbReference type="Proteomes" id="UP000317421">
    <property type="component" value="Unassembled WGS sequence"/>
</dbReference>
<keyword evidence="1" id="KW-0472">Membrane</keyword>
<dbReference type="AlphaFoldDB" id="A0A5C6AJ28"/>
<feature type="transmembrane region" description="Helical" evidence="1">
    <location>
        <begin position="45"/>
        <end position="65"/>
    </location>
</feature>
<evidence type="ECO:0000313" key="2">
    <source>
        <dbReference type="EMBL" id="TWT99396.1"/>
    </source>
</evidence>
<dbReference type="EMBL" id="SJPR01000001">
    <property type="protein sequence ID" value="TWT99396.1"/>
    <property type="molecule type" value="Genomic_DNA"/>
</dbReference>
<evidence type="ECO:0000256" key="1">
    <source>
        <dbReference type="SAM" id="Phobius"/>
    </source>
</evidence>
<accession>A0A5C6AJ28</accession>
<feature type="transmembrane region" description="Helical" evidence="1">
    <location>
        <begin position="77"/>
        <end position="97"/>
    </location>
</feature>
<sequence>MAHAPNHFLETLPVKLRGGVERLLDPDEELLWLGQPIPEAYGRRFIGCVVGGVLWLLFIALLAHSCASNPAPQPTSGYFFLGVLGLLGVAGCWMPLVGRWMARRTVYGVTNRRVFATSTWGLGLASWALPWEETGLPCRWRWHDGCGSLKFPDKRPRALADPDDSRHFGFHALPDVNRIYGLIEATWRGPSNSVTHVDKCVPK</sequence>
<keyword evidence="3" id="KW-1185">Reference proteome</keyword>